<reference evidence="3" key="2">
    <citation type="submission" date="2023-05" db="EMBL/GenBank/DDBJ databases">
        <authorList>
            <consortium name="Lawrence Berkeley National Laboratory"/>
            <person name="Steindorff A."/>
            <person name="Hensen N."/>
            <person name="Bonometti L."/>
            <person name="Westerberg I."/>
            <person name="Brannstrom I.O."/>
            <person name="Guillou S."/>
            <person name="Cros-Aarteil S."/>
            <person name="Calhoun S."/>
            <person name="Haridas S."/>
            <person name="Kuo A."/>
            <person name="Mondo S."/>
            <person name="Pangilinan J."/>
            <person name="Riley R."/>
            <person name="Labutti K."/>
            <person name="Andreopoulos B."/>
            <person name="Lipzen A."/>
            <person name="Chen C."/>
            <person name="Yanf M."/>
            <person name="Daum C."/>
            <person name="Ng V."/>
            <person name="Clum A."/>
            <person name="Ohm R."/>
            <person name="Martin F."/>
            <person name="Silar P."/>
            <person name="Natvig D."/>
            <person name="Lalanne C."/>
            <person name="Gautier V."/>
            <person name="Ament-Velasquez S.L."/>
            <person name="Kruys A."/>
            <person name="Hutchinson M.I."/>
            <person name="Powell A.J."/>
            <person name="Barry K."/>
            <person name="Miller A.N."/>
            <person name="Grigoriev I.V."/>
            <person name="Debuchy R."/>
            <person name="Gladieux P."/>
            <person name="Thoren M.H."/>
            <person name="Johannesson H."/>
        </authorList>
    </citation>
    <scope>NUCLEOTIDE SEQUENCE</scope>
    <source>
        <strain evidence="3">CBS 757.83</strain>
    </source>
</reference>
<dbReference type="Pfam" id="PF00583">
    <property type="entry name" value="Acetyltransf_1"/>
    <property type="match status" value="1"/>
</dbReference>
<feature type="non-terminal residue" evidence="3">
    <location>
        <position position="1"/>
    </location>
</feature>
<protein>
    <recommendedName>
        <fullName evidence="2">N-acetyltransferase domain-containing protein</fullName>
    </recommendedName>
</protein>
<proteinExistence type="predicted"/>
<evidence type="ECO:0000313" key="4">
    <source>
        <dbReference type="Proteomes" id="UP001305647"/>
    </source>
</evidence>
<dbReference type="Proteomes" id="UP001305647">
    <property type="component" value="Unassembled WGS sequence"/>
</dbReference>
<dbReference type="PANTHER" id="PTHR13947">
    <property type="entry name" value="GNAT FAMILY N-ACETYLTRANSFERASE"/>
    <property type="match status" value="1"/>
</dbReference>
<dbReference type="InterPro" id="IPR050769">
    <property type="entry name" value="NAT_camello-type"/>
</dbReference>
<dbReference type="SUPFAM" id="SSF55729">
    <property type="entry name" value="Acyl-CoA N-acyltransferases (Nat)"/>
    <property type="match status" value="1"/>
</dbReference>
<accession>A0AAN6Q1D3</accession>
<keyword evidence="4" id="KW-1185">Reference proteome</keyword>
<name>A0AAN6Q1D3_9PEZI</name>
<comment type="caution">
    <text evidence="3">The sequence shown here is derived from an EMBL/GenBank/DDBJ whole genome shotgun (WGS) entry which is preliminary data.</text>
</comment>
<evidence type="ECO:0000313" key="3">
    <source>
        <dbReference type="EMBL" id="KAK4101733.1"/>
    </source>
</evidence>
<feature type="non-terminal residue" evidence="3">
    <location>
        <position position="248"/>
    </location>
</feature>
<feature type="domain" description="N-acetyltransferase" evidence="2">
    <location>
        <begin position="76"/>
        <end position="245"/>
    </location>
</feature>
<dbReference type="AlphaFoldDB" id="A0AAN6Q1D3"/>
<evidence type="ECO:0000259" key="2">
    <source>
        <dbReference type="PROSITE" id="PS51186"/>
    </source>
</evidence>
<dbReference type="InterPro" id="IPR000182">
    <property type="entry name" value="GNAT_dom"/>
</dbReference>
<organism evidence="3 4">
    <name type="scientific">Parathielavia hyrcaniae</name>
    <dbReference type="NCBI Taxonomy" id="113614"/>
    <lineage>
        <taxon>Eukaryota</taxon>
        <taxon>Fungi</taxon>
        <taxon>Dikarya</taxon>
        <taxon>Ascomycota</taxon>
        <taxon>Pezizomycotina</taxon>
        <taxon>Sordariomycetes</taxon>
        <taxon>Sordariomycetidae</taxon>
        <taxon>Sordariales</taxon>
        <taxon>Chaetomiaceae</taxon>
        <taxon>Parathielavia</taxon>
    </lineage>
</organism>
<dbReference type="PROSITE" id="PS51186">
    <property type="entry name" value="GNAT"/>
    <property type="match status" value="1"/>
</dbReference>
<sequence length="248" mass="27471">REWESLTDAERERLAEIHAYAQDQVTRTLGAASPEAGANFTAALQSCAAALERIRPVAPGTVLSATPEPPAQPAITIVTGYRPSILARTLEMHMDYYYPRYGWGRETEAAFSQGLGDLLVRLDKPTNQAWSAVLTTPARHFQGTATERIVGAIYIDGECSKTDGVARLRFFIVDESARGTGVGKKLFTAAMAFVRESGFRECHLSTLQDLIVARRLYEDAGFRKAGEIWVEGLGKGHMQMNYIWRRSE</sequence>
<evidence type="ECO:0000256" key="1">
    <source>
        <dbReference type="ARBA" id="ARBA00022679"/>
    </source>
</evidence>
<keyword evidence="1" id="KW-0808">Transferase</keyword>
<dbReference type="GO" id="GO:0008080">
    <property type="term" value="F:N-acetyltransferase activity"/>
    <property type="evidence" value="ECO:0007669"/>
    <property type="project" value="InterPro"/>
</dbReference>
<dbReference type="EMBL" id="MU863634">
    <property type="protein sequence ID" value="KAK4101733.1"/>
    <property type="molecule type" value="Genomic_DNA"/>
</dbReference>
<reference evidence="3" key="1">
    <citation type="journal article" date="2023" name="Mol. Phylogenet. Evol.">
        <title>Genome-scale phylogeny and comparative genomics of the fungal order Sordariales.</title>
        <authorList>
            <person name="Hensen N."/>
            <person name="Bonometti L."/>
            <person name="Westerberg I."/>
            <person name="Brannstrom I.O."/>
            <person name="Guillou S."/>
            <person name="Cros-Aarteil S."/>
            <person name="Calhoun S."/>
            <person name="Haridas S."/>
            <person name="Kuo A."/>
            <person name="Mondo S."/>
            <person name="Pangilinan J."/>
            <person name="Riley R."/>
            <person name="LaButti K."/>
            <person name="Andreopoulos B."/>
            <person name="Lipzen A."/>
            <person name="Chen C."/>
            <person name="Yan M."/>
            <person name="Daum C."/>
            <person name="Ng V."/>
            <person name="Clum A."/>
            <person name="Steindorff A."/>
            <person name="Ohm R.A."/>
            <person name="Martin F."/>
            <person name="Silar P."/>
            <person name="Natvig D.O."/>
            <person name="Lalanne C."/>
            <person name="Gautier V."/>
            <person name="Ament-Velasquez S.L."/>
            <person name="Kruys A."/>
            <person name="Hutchinson M.I."/>
            <person name="Powell A.J."/>
            <person name="Barry K."/>
            <person name="Miller A.N."/>
            <person name="Grigoriev I.V."/>
            <person name="Debuchy R."/>
            <person name="Gladieux P."/>
            <person name="Hiltunen Thoren M."/>
            <person name="Johannesson H."/>
        </authorList>
    </citation>
    <scope>NUCLEOTIDE SEQUENCE</scope>
    <source>
        <strain evidence="3">CBS 757.83</strain>
    </source>
</reference>
<dbReference type="Gene3D" id="3.40.630.30">
    <property type="match status" value="1"/>
</dbReference>
<dbReference type="PANTHER" id="PTHR13947:SF37">
    <property type="entry name" value="LD18367P"/>
    <property type="match status" value="1"/>
</dbReference>
<dbReference type="InterPro" id="IPR016181">
    <property type="entry name" value="Acyl_CoA_acyltransferase"/>
</dbReference>
<dbReference type="CDD" id="cd04301">
    <property type="entry name" value="NAT_SF"/>
    <property type="match status" value="1"/>
</dbReference>
<gene>
    <name evidence="3" type="ORF">N658DRAFT_412955</name>
</gene>